<feature type="region of interest" description="Disordered" evidence="4">
    <location>
        <begin position="78"/>
        <end position="111"/>
    </location>
</feature>
<proteinExistence type="inferred from homology"/>
<keyword evidence="6" id="KW-1185">Reference proteome</keyword>
<feature type="region of interest" description="Disordered" evidence="4">
    <location>
        <begin position="230"/>
        <end position="304"/>
    </location>
</feature>
<keyword evidence="2 3" id="KW-0175">Coiled coil</keyword>
<evidence type="ECO:0000256" key="4">
    <source>
        <dbReference type="SAM" id="MobiDB-lite"/>
    </source>
</evidence>
<dbReference type="PANTHER" id="PTHR12499">
    <property type="entry name" value="OPTIC ATROPHY 3 PROTEIN OPA3"/>
    <property type="match status" value="1"/>
</dbReference>
<dbReference type="OrthoDB" id="2129069at2759"/>
<protein>
    <recommendedName>
        <fullName evidence="7">OPA3-like protein</fullName>
    </recommendedName>
</protein>
<name>A0A8H3G6A0_9LECA</name>
<reference evidence="5" key="1">
    <citation type="submission" date="2021-03" db="EMBL/GenBank/DDBJ databases">
        <authorList>
            <person name="Tagirdzhanova G."/>
        </authorList>
    </citation>
    <scope>NUCLEOTIDE SEQUENCE</scope>
</reference>
<comment type="similarity">
    <text evidence="1">Belongs to the OPA3 family.</text>
</comment>
<evidence type="ECO:0000313" key="6">
    <source>
        <dbReference type="Proteomes" id="UP000664521"/>
    </source>
</evidence>
<evidence type="ECO:0000256" key="3">
    <source>
        <dbReference type="SAM" id="Coils"/>
    </source>
</evidence>
<comment type="caution">
    <text evidence="5">The sequence shown here is derived from an EMBL/GenBank/DDBJ whole genome shotgun (WGS) entry which is preliminary data.</text>
</comment>
<feature type="compositionally biased region" description="Basic and acidic residues" evidence="4">
    <location>
        <begin position="293"/>
        <end position="304"/>
    </location>
</feature>
<dbReference type="GO" id="GO:0005739">
    <property type="term" value="C:mitochondrion"/>
    <property type="evidence" value="ECO:0007669"/>
    <property type="project" value="TreeGrafter"/>
</dbReference>
<evidence type="ECO:0000256" key="2">
    <source>
        <dbReference type="ARBA" id="ARBA00023054"/>
    </source>
</evidence>
<accession>A0A8H3G6A0</accession>
<gene>
    <name evidence="5" type="ORF">HETSPECPRED_000580</name>
</gene>
<sequence>MSSVVLKLTSLLVKTLSKPIANRIKAQAREHERFRRICVRFAQGIHRVDMRLRLGLLQDTDAIEKQIAREAAEAQARKHKLEAPTVRTEAEQKAYEQETAEEKKRIKEKTKPRIRPLSEAKAIDTGANFVSESFLFAVGFGLIIFESWRRERKETTRREDVAERIGELEETEKSSRRALVELEKEVLRLRAKAGEGKRAKSRILPKELWEAEQQEEEEVERRKGWLSWLPGFGSKQAPEATQGQPAKTVASLSREVEQMNEKVTAPTKETREQAPEHRQDVRSDTQPLTTSKPSEHVGETSPKE</sequence>
<dbReference type="Pfam" id="PF07047">
    <property type="entry name" value="OPA3"/>
    <property type="match status" value="1"/>
</dbReference>
<dbReference type="Proteomes" id="UP000664521">
    <property type="component" value="Unassembled WGS sequence"/>
</dbReference>
<dbReference type="GO" id="GO:0019216">
    <property type="term" value="P:regulation of lipid metabolic process"/>
    <property type="evidence" value="ECO:0007669"/>
    <property type="project" value="TreeGrafter"/>
</dbReference>
<dbReference type="AlphaFoldDB" id="A0A8H3G6A0"/>
<feature type="compositionally biased region" description="Basic and acidic residues" evidence="4">
    <location>
        <begin position="88"/>
        <end position="111"/>
    </location>
</feature>
<dbReference type="EMBL" id="CAJPDS010000102">
    <property type="protein sequence ID" value="CAF9937557.1"/>
    <property type="molecule type" value="Genomic_DNA"/>
</dbReference>
<feature type="compositionally biased region" description="Basic and acidic residues" evidence="4">
    <location>
        <begin position="268"/>
        <end position="283"/>
    </location>
</feature>
<evidence type="ECO:0000313" key="5">
    <source>
        <dbReference type="EMBL" id="CAF9937557.1"/>
    </source>
</evidence>
<evidence type="ECO:0008006" key="7">
    <source>
        <dbReference type="Google" id="ProtNLM"/>
    </source>
</evidence>
<evidence type="ECO:0000256" key="1">
    <source>
        <dbReference type="ARBA" id="ARBA00007584"/>
    </source>
</evidence>
<organism evidence="5 6">
    <name type="scientific">Heterodermia speciosa</name>
    <dbReference type="NCBI Taxonomy" id="116794"/>
    <lineage>
        <taxon>Eukaryota</taxon>
        <taxon>Fungi</taxon>
        <taxon>Dikarya</taxon>
        <taxon>Ascomycota</taxon>
        <taxon>Pezizomycotina</taxon>
        <taxon>Lecanoromycetes</taxon>
        <taxon>OSLEUM clade</taxon>
        <taxon>Lecanoromycetidae</taxon>
        <taxon>Caliciales</taxon>
        <taxon>Physciaceae</taxon>
        <taxon>Heterodermia</taxon>
    </lineage>
</organism>
<feature type="coiled-coil region" evidence="3">
    <location>
        <begin position="165"/>
        <end position="192"/>
    </location>
</feature>
<dbReference type="PANTHER" id="PTHR12499:SF0">
    <property type="entry name" value="OPTIC ATROPHY 3 PROTEIN"/>
    <property type="match status" value="1"/>
</dbReference>
<dbReference type="InterPro" id="IPR010754">
    <property type="entry name" value="OPA3-like"/>
</dbReference>